<reference evidence="4 5" key="4">
    <citation type="journal article" date="2023" name="Nature">
        <title>Structural basis of mitochondrial membrane bending by the I-II-III&lt;sub&gt;2&lt;/sub&gt;-IV&lt;sub&gt;2&lt;/sub&gt; supercomplex.</title>
        <authorList>
            <person name="Muhleip A."/>
            <person name="Flygaard R.K."/>
            <person name="Baradaran R."/>
            <person name="Haapanen O."/>
            <person name="Gruhl T."/>
            <person name="Tobiasson V."/>
            <person name="Marechal A."/>
            <person name="Sharma V."/>
            <person name="Amunts A."/>
        </authorList>
    </citation>
    <scope>STRUCTURE BY ELECTRON MICROSCOPY (2.80 ANGSTROMS)</scope>
    <scope>DISULFIDE BONDS</scope>
</reference>
<dbReference type="eggNOG" id="ENOG502SUEQ">
    <property type="taxonomic scope" value="Eukaryota"/>
</dbReference>
<keyword evidence="2" id="KW-1185">Reference proteome</keyword>
<dbReference type="PDB" id="8B6F">
    <property type="method" value="EM"/>
    <property type="resolution" value="2.80 A"/>
    <property type="chains" value="BO=1-136"/>
</dbReference>
<evidence type="ECO:0007829" key="4">
    <source>
        <dbReference type="PDB" id="8B6F"/>
    </source>
</evidence>
<dbReference type="PDB" id="8BQS">
    <property type="method" value="EM"/>
    <property type="resolution" value="2.90 A"/>
    <property type="chains" value="BO=1-136"/>
</dbReference>
<reference evidence="6 7" key="3">
    <citation type="journal article" date="2023" name="Nat. Commun.">
        <title>Structures of Tetrahymena thermophila respiratory megacomplexes on the tubular mitochondrial cristae.</title>
        <authorList>
            <person name="Han F."/>
            <person name="Hu Y."/>
            <person name="Wu M."/>
            <person name="He Z."/>
            <person name="Tian H."/>
            <person name="Zhou L."/>
        </authorList>
    </citation>
    <scope>STRUCTURE BY ELECTRON MICROSCOPY (2.96 ANGSTROMS)</scope>
    <scope>DISULFIDE BONDS</scope>
</reference>
<evidence type="ECO:0007829" key="7">
    <source>
        <dbReference type="PDB" id="8GZU"/>
    </source>
</evidence>
<feature type="disulfide bond" evidence="3 6">
    <location>
        <begin position="45"/>
        <end position="68"/>
    </location>
</feature>
<dbReference type="OMA" id="HYRCMTD"/>
<dbReference type="GeneID" id="7842223"/>
<dbReference type="EMDB" id="EMD-25882"/>
<dbReference type="RefSeq" id="XP_001013919.3">
    <property type="nucleotide sequence ID" value="XM_001013919.3"/>
</dbReference>
<dbReference type="AlphaFoldDB" id="Q23B10"/>
<reference evidence="2" key="1">
    <citation type="journal article" date="2006" name="PLoS Biol.">
        <title>Macronuclear genome sequence of the ciliate Tetrahymena thermophila, a model eukaryote.</title>
        <authorList>
            <person name="Eisen J.A."/>
            <person name="Coyne R.S."/>
            <person name="Wu M."/>
            <person name="Wu D."/>
            <person name="Thiagarajan M."/>
            <person name="Wortman J.R."/>
            <person name="Badger J.H."/>
            <person name="Ren Q."/>
            <person name="Amedeo P."/>
            <person name="Jones K.M."/>
            <person name="Tallon L.J."/>
            <person name="Delcher A.L."/>
            <person name="Salzberg S.L."/>
            <person name="Silva J.C."/>
            <person name="Haas B.J."/>
            <person name="Majoros W.H."/>
            <person name="Farzad M."/>
            <person name="Carlton J.M."/>
            <person name="Smith R.K. Jr."/>
            <person name="Garg J."/>
            <person name="Pearlman R.E."/>
            <person name="Karrer K.M."/>
            <person name="Sun L."/>
            <person name="Manning G."/>
            <person name="Elde N.C."/>
            <person name="Turkewitz A.P."/>
            <person name="Asai D.J."/>
            <person name="Wilkes D.E."/>
            <person name="Wang Y."/>
            <person name="Cai H."/>
            <person name="Collins K."/>
            <person name="Stewart B.A."/>
            <person name="Lee S.R."/>
            <person name="Wilamowska K."/>
            <person name="Weinberg Z."/>
            <person name="Ruzzo W.L."/>
            <person name="Wloga D."/>
            <person name="Gaertig J."/>
            <person name="Frankel J."/>
            <person name="Tsao C.-C."/>
            <person name="Gorovsky M.A."/>
            <person name="Keeling P.J."/>
            <person name="Waller R.F."/>
            <person name="Patron N.J."/>
            <person name="Cherry J.M."/>
            <person name="Stover N.A."/>
            <person name="Krieger C.J."/>
            <person name="del Toro C."/>
            <person name="Ryder H.F."/>
            <person name="Williamson S.C."/>
            <person name="Barbeau R.A."/>
            <person name="Hamilton E.P."/>
            <person name="Orias E."/>
        </authorList>
    </citation>
    <scope>NUCLEOTIDE SEQUENCE [LARGE SCALE GENOMIC DNA]</scope>
    <source>
        <strain evidence="2">SB210</strain>
    </source>
</reference>
<evidence type="ECO:0000313" key="1">
    <source>
        <dbReference type="EMBL" id="EAR93674.3"/>
    </source>
</evidence>
<accession>Q23B10</accession>
<dbReference type="EMDB" id="EMD-34403"/>
<dbReference type="OrthoDB" id="308154at2759"/>
<name>Q23B10_TETTS</name>
<evidence type="ECO:0007829" key="3">
    <source>
        <dbReference type="PDB" id="7TGH"/>
    </source>
</evidence>
<proteinExistence type="evidence at protein level"/>
<gene>
    <name evidence="1" type="ORF">TTHERM_00653670</name>
</gene>
<dbReference type="PDB" id="7TGH">
    <property type="method" value="EM"/>
    <property type="resolution" value="2.60 A"/>
    <property type="chains" value="T9=1-135"/>
</dbReference>
<dbReference type="EMBL" id="GG662720">
    <property type="protein sequence ID" value="EAR93674.3"/>
    <property type="molecule type" value="Genomic_DNA"/>
</dbReference>
<dbReference type="PDB" id="8GYM">
    <property type="method" value="EM"/>
    <property type="resolution" value="2.96 A"/>
    <property type="chains" value="T9/t9=1-136"/>
</dbReference>
<dbReference type="EMDB" id="EMD-15865"/>
<evidence type="ECO:0007829" key="5">
    <source>
        <dbReference type="PDB" id="8BQS"/>
    </source>
</evidence>
<feature type="disulfide bond" evidence="3 4">
    <location>
        <begin position="35"/>
        <end position="78"/>
    </location>
</feature>
<dbReference type="EMDB" id="EMD-16184"/>
<reference evidence="3" key="2">
    <citation type="journal article" date="2022" name="Science">
        <title>Structures of &lt;i&gt;Tetrahymena&lt;/i&gt;'s respiratory chain reveal the diversity of eukaryotic core metabolism.</title>
        <authorList>
            <person name="Zhou L."/>
            <person name="Maldonado M."/>
            <person name="Padavannil A."/>
            <person name="Guo F."/>
            <person name="Letts J.A."/>
        </authorList>
    </citation>
    <scope>STRUCTURE BY ELECTRON MICROSCOPY (2.60 ANGSTROMS) OF 1-135</scope>
    <scope>DISULFIDE BONDS</scope>
</reference>
<dbReference type="HOGENOM" id="CLU_1879603_0_0_1"/>
<organism evidence="1 2">
    <name type="scientific">Tetrahymena thermophila (strain SB210)</name>
    <dbReference type="NCBI Taxonomy" id="312017"/>
    <lineage>
        <taxon>Eukaryota</taxon>
        <taxon>Sar</taxon>
        <taxon>Alveolata</taxon>
        <taxon>Ciliophora</taxon>
        <taxon>Intramacronucleata</taxon>
        <taxon>Oligohymenophorea</taxon>
        <taxon>Hymenostomatida</taxon>
        <taxon>Tetrahymenina</taxon>
        <taxon>Tetrahymenidae</taxon>
        <taxon>Tetrahymena</taxon>
    </lineage>
</organism>
<dbReference type="PDB" id="8GZU">
    <property type="method" value="EM"/>
    <property type="resolution" value="4.18 A"/>
    <property type="chains" value="T9/t9=1-136"/>
</dbReference>
<dbReference type="EMDB" id="EMD-34373"/>
<dbReference type="KEGG" id="tet:TTHERM_00653670"/>
<dbReference type="Proteomes" id="UP000009168">
    <property type="component" value="Unassembled WGS sequence"/>
</dbReference>
<evidence type="ECO:0007829" key="6">
    <source>
        <dbReference type="PDB" id="8GYM"/>
    </source>
</evidence>
<feature type="disulfide bond" evidence="4 5">
    <location>
        <begin position="105"/>
        <end position="116"/>
    </location>
</feature>
<dbReference type="STRING" id="312017.Q23B10"/>
<sequence>MFLNPVKDSEFDDEVKGFVPSEGEVRFVANKNKECGYYLQGIEQCRRKMVQLAGDSSSQFHSLGFLPCKRLVDAHYRCMTDDKFGSTIEEVPEIGLDSAQKFFDCTFQQLKPMQSCRRFFDQVVRDVYRANGSQLI</sequence>
<dbReference type="InParanoid" id="Q23B10"/>
<keyword evidence="3 4" id="KW-0002">3D-structure</keyword>
<evidence type="ECO:0000313" key="2">
    <source>
        <dbReference type="Proteomes" id="UP000009168"/>
    </source>
</evidence>
<protein>
    <submittedName>
        <fullName evidence="1">Uncharacterized protein</fullName>
    </submittedName>
</protein>